<feature type="domain" description="Thiamine pyrophosphate enzyme N-terminal TPP-binding" evidence="6">
    <location>
        <begin position="1"/>
        <end position="117"/>
    </location>
</feature>
<dbReference type="Pfam" id="PF02776">
    <property type="entry name" value="TPP_enzyme_N"/>
    <property type="match status" value="1"/>
</dbReference>
<dbReference type="FunFam" id="3.40.50.970:FF:000007">
    <property type="entry name" value="Acetolactate synthase"/>
    <property type="match status" value="1"/>
</dbReference>
<dbReference type="CDD" id="cd07035">
    <property type="entry name" value="TPP_PYR_POX_like"/>
    <property type="match status" value="1"/>
</dbReference>
<accession>A0A3B0WND2</accession>
<dbReference type="Gene3D" id="3.40.50.1220">
    <property type="entry name" value="TPP-binding domain"/>
    <property type="match status" value="1"/>
</dbReference>
<dbReference type="PROSITE" id="PS00187">
    <property type="entry name" value="TPP_ENZYMES"/>
    <property type="match status" value="1"/>
</dbReference>
<dbReference type="GO" id="GO:0005948">
    <property type="term" value="C:acetolactate synthase complex"/>
    <property type="evidence" value="ECO:0007669"/>
    <property type="project" value="TreeGrafter"/>
</dbReference>
<dbReference type="InterPro" id="IPR029061">
    <property type="entry name" value="THDP-binding"/>
</dbReference>
<dbReference type="EMBL" id="UOFD01000071">
    <property type="protein sequence ID" value="VAW54090.1"/>
    <property type="molecule type" value="Genomic_DNA"/>
</dbReference>
<sequence length="555" mass="62226">MKASDLFVKCLEGEGIEYIFGVPGEENADFMISLQDSKKIKFILTRHEQGAAFMAEIYGRLTGNAAGCLGTLGPGATNLITGVADSNMDRAPMLALTGQGSSQRLHKESHQIMDVVKMFEPVTKWATTVLHQNNIPEIIRKAVRVARSEKPGAVHIELPEDIAKLPTTAQPIKPQRFRRAVSDDKIVDQAFEILKNAKHPIILAGNGCIRRRASKQLRLFCEKTGIGVINTFMAKGCVDMDADYCLYTIGLQSRDVIACALDAADVVLTLGYDMVEYHPNLWNKKSKHHIIHADFQPTEIDSDYLPETELVGDLAHTLWMLNERIDAHNKKTNNNLSFNTSHQMVTRKNMQEELAMHKDDNTEGSIRPQKVLWDCRQVMGAHDILLSDVGAHKMWIARHYQCHEPNTCLIPNGFCSMGFALPGAISAALVHPKKRILSISGDAGYLMNVQEMETAKRLNVNIVTMIWEDHMYGLIAWKQQNEFGKHTDLSFGNPDWLKLAESFDWFGHKVENSRDLVSTLEKAFNEEGPSLIVVPIDYRENLILTERLGNIACPI</sequence>
<dbReference type="SUPFAM" id="SSF52467">
    <property type="entry name" value="DHS-like NAD/FAD-binding domain"/>
    <property type="match status" value="1"/>
</dbReference>
<dbReference type="GO" id="GO:0003984">
    <property type="term" value="F:acetolactate synthase activity"/>
    <property type="evidence" value="ECO:0007669"/>
    <property type="project" value="TreeGrafter"/>
</dbReference>
<organism evidence="7">
    <name type="scientific">hydrothermal vent metagenome</name>
    <dbReference type="NCBI Taxonomy" id="652676"/>
    <lineage>
        <taxon>unclassified sequences</taxon>
        <taxon>metagenomes</taxon>
        <taxon>ecological metagenomes</taxon>
    </lineage>
</organism>
<comment type="similarity">
    <text evidence="1 3">Belongs to the TPP enzyme family.</text>
</comment>
<name>A0A3B0WND2_9ZZZZ</name>
<dbReference type="Gene3D" id="3.40.50.970">
    <property type="match status" value="2"/>
</dbReference>
<gene>
    <name evidence="7" type="ORF">MNBD_GAMMA06-9</name>
</gene>
<dbReference type="Pfam" id="PF00205">
    <property type="entry name" value="TPP_enzyme_M"/>
    <property type="match status" value="1"/>
</dbReference>
<feature type="domain" description="Thiamine pyrophosphate enzyme TPP-binding" evidence="5">
    <location>
        <begin position="388"/>
        <end position="534"/>
    </location>
</feature>
<protein>
    <submittedName>
        <fullName evidence="7">2-oxoglutarate decarboxylase</fullName>
        <ecNumber evidence="7">4.1.1.71</ecNumber>
    </submittedName>
</protein>
<dbReference type="PANTHER" id="PTHR18968:SF129">
    <property type="entry name" value="ACETOLACTATE SYNTHASE"/>
    <property type="match status" value="1"/>
</dbReference>
<dbReference type="InterPro" id="IPR012000">
    <property type="entry name" value="Thiamin_PyroP_enz_cen_dom"/>
</dbReference>
<evidence type="ECO:0000259" key="4">
    <source>
        <dbReference type="Pfam" id="PF00205"/>
    </source>
</evidence>
<dbReference type="GO" id="GO:0009097">
    <property type="term" value="P:isoleucine biosynthetic process"/>
    <property type="evidence" value="ECO:0007669"/>
    <property type="project" value="TreeGrafter"/>
</dbReference>
<dbReference type="NCBIfam" id="NF006187">
    <property type="entry name" value="PRK08322.1"/>
    <property type="match status" value="1"/>
</dbReference>
<dbReference type="InterPro" id="IPR029035">
    <property type="entry name" value="DHS-like_NAD/FAD-binding_dom"/>
</dbReference>
<dbReference type="GO" id="GO:0009099">
    <property type="term" value="P:L-valine biosynthetic process"/>
    <property type="evidence" value="ECO:0007669"/>
    <property type="project" value="TreeGrafter"/>
</dbReference>
<dbReference type="PANTHER" id="PTHR18968">
    <property type="entry name" value="THIAMINE PYROPHOSPHATE ENZYMES"/>
    <property type="match status" value="1"/>
</dbReference>
<proteinExistence type="inferred from homology"/>
<evidence type="ECO:0000259" key="5">
    <source>
        <dbReference type="Pfam" id="PF02775"/>
    </source>
</evidence>
<reference evidence="7" key="1">
    <citation type="submission" date="2018-06" db="EMBL/GenBank/DDBJ databases">
        <authorList>
            <person name="Zhirakovskaya E."/>
        </authorList>
    </citation>
    <scope>NUCLEOTIDE SEQUENCE</scope>
</reference>
<dbReference type="InterPro" id="IPR045229">
    <property type="entry name" value="TPP_enz"/>
</dbReference>
<dbReference type="SUPFAM" id="SSF52518">
    <property type="entry name" value="Thiamin diphosphate-binding fold (THDP-binding)"/>
    <property type="match status" value="2"/>
</dbReference>
<dbReference type="EC" id="4.1.1.71" evidence="7"/>
<feature type="domain" description="Thiamine pyrophosphate enzyme central" evidence="4">
    <location>
        <begin position="187"/>
        <end position="321"/>
    </location>
</feature>
<evidence type="ECO:0000256" key="2">
    <source>
        <dbReference type="ARBA" id="ARBA00023052"/>
    </source>
</evidence>
<dbReference type="InterPro" id="IPR011766">
    <property type="entry name" value="TPP_enzyme_TPP-bd"/>
</dbReference>
<dbReference type="GO" id="GO:0000287">
    <property type="term" value="F:magnesium ion binding"/>
    <property type="evidence" value="ECO:0007669"/>
    <property type="project" value="InterPro"/>
</dbReference>
<keyword evidence="2 3" id="KW-0786">Thiamine pyrophosphate</keyword>
<dbReference type="InterPro" id="IPR000399">
    <property type="entry name" value="TPP-bd_CS"/>
</dbReference>
<evidence type="ECO:0000256" key="3">
    <source>
        <dbReference type="RuleBase" id="RU362132"/>
    </source>
</evidence>
<dbReference type="InterPro" id="IPR012001">
    <property type="entry name" value="Thiamin_PyroP_enz_TPP-bd_dom"/>
</dbReference>
<evidence type="ECO:0000256" key="1">
    <source>
        <dbReference type="ARBA" id="ARBA00007812"/>
    </source>
</evidence>
<dbReference type="AlphaFoldDB" id="A0A3B0WND2"/>
<dbReference type="GO" id="GO:0008683">
    <property type="term" value="F:2-oxoglutarate decarboxylase activity"/>
    <property type="evidence" value="ECO:0007669"/>
    <property type="project" value="UniProtKB-EC"/>
</dbReference>
<dbReference type="GO" id="GO:0050660">
    <property type="term" value="F:flavin adenine dinucleotide binding"/>
    <property type="evidence" value="ECO:0007669"/>
    <property type="project" value="TreeGrafter"/>
</dbReference>
<dbReference type="GO" id="GO:0030976">
    <property type="term" value="F:thiamine pyrophosphate binding"/>
    <property type="evidence" value="ECO:0007669"/>
    <property type="project" value="InterPro"/>
</dbReference>
<evidence type="ECO:0000313" key="7">
    <source>
        <dbReference type="EMBL" id="VAW54090.1"/>
    </source>
</evidence>
<evidence type="ECO:0000259" key="6">
    <source>
        <dbReference type="Pfam" id="PF02776"/>
    </source>
</evidence>
<dbReference type="Pfam" id="PF02775">
    <property type="entry name" value="TPP_enzyme_C"/>
    <property type="match status" value="1"/>
</dbReference>
<keyword evidence="7" id="KW-0456">Lyase</keyword>